<evidence type="ECO:0000256" key="5">
    <source>
        <dbReference type="ARBA" id="ARBA00022821"/>
    </source>
</evidence>
<dbReference type="InterPro" id="IPR041118">
    <property type="entry name" value="Rx_N"/>
</dbReference>
<dbReference type="Pfam" id="PF23559">
    <property type="entry name" value="WHD_DRP"/>
    <property type="match status" value="1"/>
</dbReference>
<evidence type="ECO:0000256" key="3">
    <source>
        <dbReference type="ARBA" id="ARBA00022737"/>
    </source>
</evidence>
<dbReference type="InterPro" id="IPR042197">
    <property type="entry name" value="Apaf_helical"/>
</dbReference>
<dbReference type="Gene3D" id="3.80.10.10">
    <property type="entry name" value="Ribonuclease Inhibitor"/>
    <property type="match status" value="1"/>
</dbReference>
<comment type="similarity">
    <text evidence="1">Belongs to the disease resistance NB-LRR family.</text>
</comment>
<evidence type="ECO:0000259" key="7">
    <source>
        <dbReference type="Pfam" id="PF00931"/>
    </source>
</evidence>
<dbReference type="SUPFAM" id="SSF52047">
    <property type="entry name" value="RNI-like"/>
    <property type="match status" value="1"/>
</dbReference>
<keyword evidence="3" id="KW-0677">Repeat</keyword>
<dbReference type="Pfam" id="PF18052">
    <property type="entry name" value="Rx_N"/>
    <property type="match status" value="1"/>
</dbReference>
<dbReference type="Gene3D" id="1.10.10.10">
    <property type="entry name" value="Winged helix-like DNA-binding domain superfamily/Winged helix DNA-binding domain"/>
    <property type="match status" value="1"/>
</dbReference>
<evidence type="ECO:0000256" key="4">
    <source>
        <dbReference type="ARBA" id="ARBA00022741"/>
    </source>
</evidence>
<dbReference type="Pfam" id="PF00931">
    <property type="entry name" value="NB-ARC"/>
    <property type="match status" value="1"/>
</dbReference>
<organism evidence="11 12">
    <name type="scientific">Urochloa decumbens</name>
    <dbReference type="NCBI Taxonomy" id="240449"/>
    <lineage>
        <taxon>Eukaryota</taxon>
        <taxon>Viridiplantae</taxon>
        <taxon>Streptophyta</taxon>
        <taxon>Embryophyta</taxon>
        <taxon>Tracheophyta</taxon>
        <taxon>Spermatophyta</taxon>
        <taxon>Magnoliopsida</taxon>
        <taxon>Liliopsida</taxon>
        <taxon>Poales</taxon>
        <taxon>Poaceae</taxon>
        <taxon>PACMAD clade</taxon>
        <taxon>Panicoideae</taxon>
        <taxon>Panicodae</taxon>
        <taxon>Paniceae</taxon>
        <taxon>Melinidinae</taxon>
        <taxon>Urochloa</taxon>
    </lineage>
</organism>
<dbReference type="Gene3D" id="1.20.5.4130">
    <property type="match status" value="1"/>
</dbReference>
<evidence type="ECO:0000313" key="12">
    <source>
        <dbReference type="Proteomes" id="UP001497457"/>
    </source>
</evidence>
<dbReference type="Proteomes" id="UP001497457">
    <property type="component" value="Chromosome 17b"/>
</dbReference>
<name>A0ABC8YUN6_9POAL</name>
<evidence type="ECO:0000259" key="10">
    <source>
        <dbReference type="Pfam" id="PF23598"/>
    </source>
</evidence>
<dbReference type="InterPro" id="IPR058922">
    <property type="entry name" value="WHD_DRP"/>
</dbReference>
<dbReference type="InterPro" id="IPR055414">
    <property type="entry name" value="LRR_R13L4/SHOC2-like"/>
</dbReference>
<dbReference type="Gene3D" id="3.40.50.300">
    <property type="entry name" value="P-loop containing nucleotide triphosphate hydrolases"/>
    <property type="match status" value="1"/>
</dbReference>
<dbReference type="InterPro" id="IPR027417">
    <property type="entry name" value="P-loop_NTPase"/>
</dbReference>
<dbReference type="GO" id="GO:0002758">
    <property type="term" value="P:innate immune response-activating signaling pathway"/>
    <property type="evidence" value="ECO:0007669"/>
    <property type="project" value="UniProtKB-ARBA"/>
</dbReference>
<evidence type="ECO:0000256" key="2">
    <source>
        <dbReference type="ARBA" id="ARBA00022614"/>
    </source>
</evidence>
<keyword evidence="2" id="KW-0433">Leucine-rich repeat</keyword>
<dbReference type="PANTHER" id="PTHR23155">
    <property type="entry name" value="DISEASE RESISTANCE PROTEIN RP"/>
    <property type="match status" value="1"/>
</dbReference>
<dbReference type="SUPFAM" id="SSF52540">
    <property type="entry name" value="P-loop containing nucleoside triphosphate hydrolases"/>
    <property type="match status" value="1"/>
</dbReference>
<dbReference type="GO" id="GO:0042742">
    <property type="term" value="P:defense response to bacterium"/>
    <property type="evidence" value="ECO:0007669"/>
    <property type="project" value="UniProtKB-ARBA"/>
</dbReference>
<evidence type="ECO:0000259" key="8">
    <source>
        <dbReference type="Pfam" id="PF18052"/>
    </source>
</evidence>
<dbReference type="Pfam" id="PF23598">
    <property type="entry name" value="LRR_14"/>
    <property type="match status" value="1"/>
</dbReference>
<evidence type="ECO:0000256" key="6">
    <source>
        <dbReference type="ARBA" id="ARBA00023054"/>
    </source>
</evidence>
<evidence type="ECO:0000313" key="11">
    <source>
        <dbReference type="EMBL" id="CAL4950531.1"/>
    </source>
</evidence>
<feature type="domain" description="NB-ARC" evidence="7">
    <location>
        <begin position="192"/>
        <end position="374"/>
    </location>
</feature>
<dbReference type="GO" id="GO:0009626">
    <property type="term" value="P:plant-type hypersensitive response"/>
    <property type="evidence" value="ECO:0007669"/>
    <property type="project" value="UniProtKB-ARBA"/>
</dbReference>
<dbReference type="GO" id="GO:0000166">
    <property type="term" value="F:nucleotide binding"/>
    <property type="evidence" value="ECO:0007669"/>
    <property type="project" value="UniProtKB-KW"/>
</dbReference>
<dbReference type="InterPro" id="IPR044974">
    <property type="entry name" value="Disease_R_plants"/>
</dbReference>
<gene>
    <name evidence="11" type="ORF">URODEC1_LOCUS38430</name>
</gene>
<keyword evidence="4" id="KW-0547">Nucleotide-binding</keyword>
<evidence type="ECO:0000256" key="1">
    <source>
        <dbReference type="ARBA" id="ARBA00008894"/>
    </source>
</evidence>
<evidence type="ECO:0000259" key="9">
    <source>
        <dbReference type="Pfam" id="PF23559"/>
    </source>
</evidence>
<dbReference type="Gene3D" id="1.10.8.430">
    <property type="entry name" value="Helical domain of apoptotic protease-activating factors"/>
    <property type="match status" value="1"/>
</dbReference>
<dbReference type="InterPro" id="IPR002182">
    <property type="entry name" value="NB-ARC"/>
</dbReference>
<dbReference type="PRINTS" id="PR00364">
    <property type="entry name" value="DISEASERSIST"/>
</dbReference>
<dbReference type="EMBL" id="OZ075127">
    <property type="protein sequence ID" value="CAL4950531.1"/>
    <property type="molecule type" value="Genomic_DNA"/>
</dbReference>
<dbReference type="PANTHER" id="PTHR23155:SF1205">
    <property type="entry name" value="DISEASE RESISTANCE PROTEIN RPM1"/>
    <property type="match status" value="1"/>
</dbReference>
<feature type="domain" description="Disease resistance N-terminal" evidence="8">
    <location>
        <begin position="12"/>
        <end position="100"/>
    </location>
</feature>
<sequence>MEAAVVSSTEGVLRILLGKLGAVLAEKYVLLSGVGREIQELKEDLEIMNACLRDISAGSEYHHSGQTTTWMKQVREVAYDAEDCIDIFWYHNGHQHCNHNPVVGWLRKIIHPLKILRAMHNLAIEIRALKFRALKVSERRMRYRVETAFGSASDAYAAGRSSPDHNHLERQLPALNIDECRLVGVTEKTESIIRLLEDGNLTSLKVVPIVGFGGLGKTTLAVTVYKSPTMKGIQTRAFLTVSQHYDLRILLESLLRQLIRVSLRDPSCSREENFKDPLKGIETWHISEIIGKCRAHLEDKRYFIVLDDLWSPEDWANLKVAFPDNDKQSRILITTRNRHVAESCCSDLHDLIYNMEPLPFEESKKLFYKKVFKLDQCPPLYHDLEVISDSILKKCSGLPLAIVSIGGMLARTKNKTRAEWEKVCDRLGSGLETSSTIGGMRRILSLGYHDLPYNLKACFLYLSVFPEDYEIKRGPLVRRWAAQGFITGMHETNLEEIAAKCLDEFVTRSIVTPTRIANTGLVRSCKVHDIMLEVITSKSIQENFISFVGKQQYNTTGHDKIRRLSIQADGSGSIKEQEKHNTNFLHARSLLILRCSEKPLHINFAHLKLLRVLDLEGCWWLSNEDWKEICKISLLRYLCLRRTNVSQLPKLVGRLKELVTLDVRETSIRELPETATQLGSLKHLFGGRYRHYTRISRVKHFEPQEALTIPRGLKNMKSIQKIAHVDIASSSGTMQELGALSQLTKLYAINPEYGGEKWKPFAASLNMLWKSLRNLSIIHWRNRDMGLEIFLELKSPPIFLEQLYLWGRLSVLPPWILSLNYLIELSLRENFFDGDLLRQLGKLPSRISQTLP</sequence>
<feature type="domain" description="Disease resistance R13L4/SHOC-2-like LRR" evidence="10">
    <location>
        <begin position="586"/>
        <end position="845"/>
    </location>
</feature>
<keyword evidence="6" id="KW-0175">Coiled coil</keyword>
<proteinExistence type="inferred from homology"/>
<keyword evidence="12" id="KW-1185">Reference proteome</keyword>
<protein>
    <submittedName>
        <fullName evidence="11">Uncharacterized protein</fullName>
    </submittedName>
</protein>
<reference evidence="11 12" key="2">
    <citation type="submission" date="2024-10" db="EMBL/GenBank/DDBJ databases">
        <authorList>
            <person name="Ryan C."/>
        </authorList>
    </citation>
    <scope>NUCLEOTIDE SEQUENCE [LARGE SCALE GENOMIC DNA]</scope>
</reference>
<dbReference type="InterPro" id="IPR032675">
    <property type="entry name" value="LRR_dom_sf"/>
</dbReference>
<dbReference type="InterPro" id="IPR036388">
    <property type="entry name" value="WH-like_DNA-bd_sf"/>
</dbReference>
<dbReference type="CDD" id="cd14798">
    <property type="entry name" value="RX-CC_like"/>
    <property type="match status" value="1"/>
</dbReference>
<dbReference type="AlphaFoldDB" id="A0ABC8YUN6"/>
<dbReference type="FunFam" id="1.10.10.10:FF:000322">
    <property type="entry name" value="Probable disease resistance protein At1g63360"/>
    <property type="match status" value="1"/>
</dbReference>
<accession>A0ABC8YUN6</accession>
<keyword evidence="5" id="KW-0611">Plant defense</keyword>
<dbReference type="InterPro" id="IPR038005">
    <property type="entry name" value="RX-like_CC"/>
</dbReference>
<reference evidence="12" key="1">
    <citation type="submission" date="2024-06" db="EMBL/GenBank/DDBJ databases">
        <authorList>
            <person name="Ryan C."/>
        </authorList>
    </citation>
    <scope>NUCLEOTIDE SEQUENCE [LARGE SCALE GENOMIC DNA]</scope>
</reference>
<feature type="domain" description="Disease resistance protein winged helix" evidence="9">
    <location>
        <begin position="464"/>
        <end position="535"/>
    </location>
</feature>